<evidence type="ECO:0000256" key="2">
    <source>
        <dbReference type="ARBA" id="ARBA00022741"/>
    </source>
</evidence>
<evidence type="ECO:0000259" key="4">
    <source>
        <dbReference type="Pfam" id="PF08245"/>
    </source>
</evidence>
<accession>A0A7W6S2R9</accession>
<keyword evidence="6" id="KW-1185">Reference proteome</keyword>
<dbReference type="InterPro" id="IPR036565">
    <property type="entry name" value="Mur-like_cat_sf"/>
</dbReference>
<keyword evidence="1 5" id="KW-0436">Ligase</keyword>
<keyword evidence="3" id="KW-0067">ATP-binding</keyword>
<dbReference type="Gene3D" id="3.40.1190.10">
    <property type="entry name" value="Mur-like, catalytic domain"/>
    <property type="match status" value="1"/>
</dbReference>
<evidence type="ECO:0000313" key="5">
    <source>
        <dbReference type="EMBL" id="MBB4287764.1"/>
    </source>
</evidence>
<feature type="domain" description="Mur ligase central" evidence="4">
    <location>
        <begin position="125"/>
        <end position="266"/>
    </location>
</feature>
<evidence type="ECO:0000256" key="3">
    <source>
        <dbReference type="ARBA" id="ARBA00022840"/>
    </source>
</evidence>
<dbReference type="Proteomes" id="UP000555728">
    <property type="component" value="Unassembled WGS sequence"/>
</dbReference>
<dbReference type="GO" id="GO:0047480">
    <property type="term" value="F:UDP-N-acetylmuramoyl-tripeptide-D-alanyl-D-alanine ligase activity"/>
    <property type="evidence" value="ECO:0007669"/>
    <property type="project" value="UniProtKB-EC"/>
</dbReference>
<comment type="caution">
    <text evidence="5">The sequence shown here is derived from an EMBL/GenBank/DDBJ whole genome shotgun (WGS) entry which is preliminary data.</text>
</comment>
<evidence type="ECO:0000313" key="6">
    <source>
        <dbReference type="Proteomes" id="UP000555728"/>
    </source>
</evidence>
<dbReference type="SUPFAM" id="SSF53623">
    <property type="entry name" value="MurD-like peptide ligases, catalytic domain"/>
    <property type="match status" value="1"/>
</dbReference>
<organism evidence="5 6">
    <name type="scientific">Roseospira goensis</name>
    <dbReference type="NCBI Taxonomy" id="391922"/>
    <lineage>
        <taxon>Bacteria</taxon>
        <taxon>Pseudomonadati</taxon>
        <taxon>Pseudomonadota</taxon>
        <taxon>Alphaproteobacteria</taxon>
        <taxon>Rhodospirillales</taxon>
        <taxon>Rhodospirillaceae</taxon>
        <taxon>Roseospira</taxon>
    </lineage>
</organism>
<dbReference type="InterPro" id="IPR013221">
    <property type="entry name" value="Mur_ligase_cen"/>
</dbReference>
<name>A0A7W6S2R9_9PROT</name>
<gene>
    <name evidence="5" type="ORF">GGD88_003521</name>
</gene>
<evidence type="ECO:0000256" key="1">
    <source>
        <dbReference type="ARBA" id="ARBA00022598"/>
    </source>
</evidence>
<sequence>MDGAFDPTPRLLLTPDEMAAATGGTWRPRPPADGSLSQVSVHRPERVPAGSLYVVPSGPRMADEILRRVRTAAARGAGAVLMDGETAAHCHPAVPSLIVPGRVSRALRRLAEAVRDRTAARRVLVTGTEGKTGTKNPLAHMVADQGRVHVRRSIGNMTDQVAVMLSNLQAWHDMAVIEVAAPTLSTAQKRARLVRPHICVITEVGYEHLRKHGSADAIIEDKASVVEHIEPPATVIIPAGTARQARLRAAVERRYDGRILTFGLTPDLDAYPVERVFDPDRLGWRVRAQVAGQSISLFCPRIEEHAPVSCLAPLLASHALGYDVARAADAMRTYRPYRTEGIVRRLVFGQRRIRVVDKSPRSYLLGQMDMLRTIARLRPGPGGRKILVWGDIYDRREYGDDAKALLPPAALRALVAEAGIDRVYTCGTRDDFQAVLPGHLDWVRHIDANPVDLLEVLLGDLKDNDLLVLYGDRNDNMPALAEALYDRADAHRTTDRRVAE</sequence>
<dbReference type="Gene3D" id="3.90.190.20">
    <property type="entry name" value="Mur ligase, C-terminal domain"/>
    <property type="match status" value="1"/>
</dbReference>
<reference evidence="5 6" key="1">
    <citation type="submission" date="2020-08" db="EMBL/GenBank/DDBJ databases">
        <title>Genome sequencing of Purple Non-Sulfur Bacteria from various extreme environments.</title>
        <authorList>
            <person name="Mayer M."/>
        </authorList>
    </citation>
    <scope>NUCLEOTIDE SEQUENCE [LARGE SCALE GENOMIC DNA]</scope>
    <source>
        <strain evidence="5 6">JA135</strain>
    </source>
</reference>
<dbReference type="Pfam" id="PF08245">
    <property type="entry name" value="Mur_ligase_M"/>
    <property type="match status" value="1"/>
</dbReference>
<dbReference type="GO" id="GO:0005524">
    <property type="term" value="F:ATP binding"/>
    <property type="evidence" value="ECO:0007669"/>
    <property type="project" value="UniProtKB-KW"/>
</dbReference>
<dbReference type="AlphaFoldDB" id="A0A7W6S2R9"/>
<dbReference type="EC" id="6.3.2.10" evidence="5"/>
<dbReference type="PANTHER" id="PTHR43024">
    <property type="entry name" value="UDP-N-ACETYLMURAMOYL-TRIPEPTIDE--D-ALANYL-D-ALANINE LIGASE"/>
    <property type="match status" value="1"/>
</dbReference>
<proteinExistence type="predicted"/>
<keyword evidence="2" id="KW-0547">Nucleotide-binding</keyword>
<dbReference type="RefSeq" id="WP_184437829.1">
    <property type="nucleotide sequence ID" value="NZ_JACIGI010000050.1"/>
</dbReference>
<dbReference type="InterPro" id="IPR036615">
    <property type="entry name" value="Mur_ligase_C_dom_sf"/>
</dbReference>
<dbReference type="InterPro" id="IPR051046">
    <property type="entry name" value="MurCDEF_CellWall_CoF430Synth"/>
</dbReference>
<dbReference type="EMBL" id="JACIGI010000050">
    <property type="protein sequence ID" value="MBB4287764.1"/>
    <property type="molecule type" value="Genomic_DNA"/>
</dbReference>
<protein>
    <submittedName>
        <fullName evidence="5">UDP-N-acetylmuramoyl-tripeptide--D-alanyl-D-alanine ligase</fullName>
        <ecNumber evidence="5">6.3.2.10</ecNumber>
    </submittedName>
</protein>
<dbReference type="PANTHER" id="PTHR43024:SF1">
    <property type="entry name" value="UDP-N-ACETYLMURAMOYL-TRIPEPTIDE--D-ALANYL-D-ALANINE LIGASE"/>
    <property type="match status" value="1"/>
</dbReference>